<dbReference type="Pfam" id="PF01381">
    <property type="entry name" value="HTH_3"/>
    <property type="match status" value="1"/>
</dbReference>
<proteinExistence type="predicted"/>
<evidence type="ECO:0000313" key="4">
    <source>
        <dbReference type="Proteomes" id="UP000276568"/>
    </source>
</evidence>
<keyword evidence="4" id="KW-1185">Reference proteome</keyword>
<evidence type="ECO:0000259" key="2">
    <source>
        <dbReference type="PROSITE" id="PS50943"/>
    </source>
</evidence>
<dbReference type="SMART" id="SM00530">
    <property type="entry name" value="HTH_XRE"/>
    <property type="match status" value="1"/>
</dbReference>
<reference evidence="3 4" key="1">
    <citation type="submission" date="2018-11" db="EMBL/GenBank/DDBJ databases">
        <title>Clostridium sp. nov., a member of the family Erysipelotrichaceae isolated from pig faeces.</title>
        <authorList>
            <person name="Chang Y.-H."/>
        </authorList>
    </citation>
    <scope>NUCLEOTIDE SEQUENCE [LARGE SCALE GENOMIC DNA]</scope>
    <source>
        <strain evidence="3 4">YH-panp20</strain>
    </source>
</reference>
<protein>
    <submittedName>
        <fullName evidence="3">XRE family transcriptional regulator</fullName>
    </submittedName>
</protein>
<dbReference type="Proteomes" id="UP000276568">
    <property type="component" value="Unassembled WGS sequence"/>
</dbReference>
<dbReference type="PANTHER" id="PTHR46558">
    <property type="entry name" value="TRACRIPTIONAL REGULATORY PROTEIN-RELATED-RELATED"/>
    <property type="match status" value="1"/>
</dbReference>
<dbReference type="GO" id="GO:0003677">
    <property type="term" value="F:DNA binding"/>
    <property type="evidence" value="ECO:0007669"/>
    <property type="project" value="UniProtKB-KW"/>
</dbReference>
<evidence type="ECO:0000313" key="3">
    <source>
        <dbReference type="EMBL" id="RNM31793.1"/>
    </source>
</evidence>
<feature type="domain" description="HTH cro/C1-type" evidence="2">
    <location>
        <begin position="6"/>
        <end position="60"/>
    </location>
</feature>
<sequence>MKLKRLRDLREDHDLTQADIAQLLHVSSRTYARYESGERSIPLEQLIRLANYYDLSVDYILGRTNKKPINK</sequence>
<dbReference type="CDD" id="cd00093">
    <property type="entry name" value="HTH_XRE"/>
    <property type="match status" value="1"/>
</dbReference>
<dbReference type="AlphaFoldDB" id="A0A3N0I465"/>
<accession>A0A3N0I465</accession>
<dbReference type="InterPro" id="IPR010982">
    <property type="entry name" value="Lambda_DNA-bd_dom_sf"/>
</dbReference>
<dbReference type="OrthoDB" id="2064916at2"/>
<evidence type="ECO:0000256" key="1">
    <source>
        <dbReference type="ARBA" id="ARBA00023125"/>
    </source>
</evidence>
<dbReference type="RefSeq" id="WP_128519952.1">
    <property type="nucleotide sequence ID" value="NZ_CAUWBR010000005.1"/>
</dbReference>
<dbReference type="Gene3D" id="1.10.260.40">
    <property type="entry name" value="lambda repressor-like DNA-binding domains"/>
    <property type="match status" value="1"/>
</dbReference>
<comment type="caution">
    <text evidence="3">The sequence shown here is derived from an EMBL/GenBank/DDBJ whole genome shotgun (WGS) entry which is preliminary data.</text>
</comment>
<organism evidence="3 4">
    <name type="scientific">Absicoccus porci</name>
    <dbReference type="NCBI Taxonomy" id="2486576"/>
    <lineage>
        <taxon>Bacteria</taxon>
        <taxon>Bacillati</taxon>
        <taxon>Bacillota</taxon>
        <taxon>Erysipelotrichia</taxon>
        <taxon>Erysipelotrichales</taxon>
        <taxon>Erysipelotrichaceae</taxon>
        <taxon>Absicoccus</taxon>
    </lineage>
</organism>
<dbReference type="PANTHER" id="PTHR46558:SF11">
    <property type="entry name" value="HTH-TYPE TRANSCRIPTIONAL REGULATOR XRE"/>
    <property type="match status" value="1"/>
</dbReference>
<name>A0A3N0I465_9FIRM</name>
<gene>
    <name evidence="3" type="ORF">EDX97_04390</name>
</gene>
<dbReference type="PROSITE" id="PS50943">
    <property type="entry name" value="HTH_CROC1"/>
    <property type="match status" value="1"/>
</dbReference>
<dbReference type="SUPFAM" id="SSF47413">
    <property type="entry name" value="lambda repressor-like DNA-binding domains"/>
    <property type="match status" value="1"/>
</dbReference>
<keyword evidence="1" id="KW-0238">DNA-binding</keyword>
<dbReference type="EMBL" id="RJQC01000001">
    <property type="protein sequence ID" value="RNM31793.1"/>
    <property type="molecule type" value="Genomic_DNA"/>
</dbReference>
<dbReference type="InterPro" id="IPR001387">
    <property type="entry name" value="Cro/C1-type_HTH"/>
</dbReference>